<dbReference type="Proteomes" id="UP000645966">
    <property type="component" value="Unassembled WGS sequence"/>
</dbReference>
<name>A0A934MBY2_9CORY</name>
<dbReference type="EMBL" id="JAEIOS010000015">
    <property type="protein sequence ID" value="MBI8990413.1"/>
    <property type="molecule type" value="Genomic_DNA"/>
</dbReference>
<organism evidence="1 2">
    <name type="scientific">Corynebacterium meridianum</name>
    <dbReference type="NCBI Taxonomy" id="2765363"/>
    <lineage>
        <taxon>Bacteria</taxon>
        <taxon>Bacillati</taxon>
        <taxon>Actinomycetota</taxon>
        <taxon>Actinomycetes</taxon>
        <taxon>Mycobacteriales</taxon>
        <taxon>Corynebacteriaceae</taxon>
        <taxon>Corynebacterium</taxon>
    </lineage>
</organism>
<reference evidence="1" key="1">
    <citation type="submission" date="2020-12" db="EMBL/GenBank/DDBJ databases">
        <title>Genome public.</title>
        <authorList>
            <person name="Sun Q."/>
        </authorList>
    </citation>
    <scope>NUCLEOTIDE SEQUENCE</scope>
    <source>
        <strain evidence="1">CCM 8863</strain>
    </source>
</reference>
<keyword evidence="2" id="KW-1185">Reference proteome</keyword>
<dbReference type="Pfam" id="PF11209">
    <property type="entry name" value="LmeA"/>
    <property type="match status" value="1"/>
</dbReference>
<accession>A0A934MBY2</accession>
<evidence type="ECO:0000313" key="2">
    <source>
        <dbReference type="Proteomes" id="UP000645966"/>
    </source>
</evidence>
<dbReference type="AlphaFoldDB" id="A0A934MBY2"/>
<protein>
    <submittedName>
        <fullName evidence="1">DUF2993 domain-containing protein</fullName>
    </submittedName>
</protein>
<proteinExistence type="predicted"/>
<dbReference type="RefSeq" id="WP_198739407.1">
    <property type="nucleotide sequence ID" value="NZ_JAEIOS010000015.1"/>
</dbReference>
<gene>
    <name evidence="1" type="ORF">JDV75_11680</name>
</gene>
<comment type="caution">
    <text evidence="1">The sequence shown here is derived from an EMBL/GenBank/DDBJ whole genome shotgun (WGS) entry which is preliminary data.</text>
</comment>
<sequence length="259" mass="27605">MKPSPLRRLLLSAVVLLAVLWTVDTAAAVHTERRISAEVRADEDIDQSPRVTVGGLPHLGALVTHVVPTVVVEAGDVQVDGIGTANLRTEIRDLELTRDRVLSGEIIGAPASVIARTVRLDGVALGTRIGVTDLDIAHPTDISPAAQPATEARLTGTPPGFDRPVTVYVRLRIKGPDLTMTPYRLVGVPEDRTDEVRSIFTWRLRTEDLPLPTRVDKVFCSGGSIYLESRQRNVVVGETPILPVGPGPGALPGAGAPPS</sequence>
<evidence type="ECO:0000313" key="1">
    <source>
        <dbReference type="EMBL" id="MBI8990413.1"/>
    </source>
</evidence>
<dbReference type="InterPro" id="IPR021373">
    <property type="entry name" value="DUF2993"/>
</dbReference>